<protein>
    <recommendedName>
        <fullName evidence="4">Core-binding (CB) domain-containing protein</fullName>
    </recommendedName>
</protein>
<organism evidence="5 6">
    <name type="scientific">Youngiibacter fragilis 232.1</name>
    <dbReference type="NCBI Taxonomy" id="994573"/>
    <lineage>
        <taxon>Bacteria</taxon>
        <taxon>Bacillati</taxon>
        <taxon>Bacillota</taxon>
        <taxon>Clostridia</taxon>
        <taxon>Eubacteriales</taxon>
        <taxon>Clostridiaceae</taxon>
        <taxon>Youngiibacter</taxon>
    </lineage>
</organism>
<dbReference type="EMBL" id="AXUN02000053">
    <property type="protein sequence ID" value="ETA81927.1"/>
    <property type="molecule type" value="Genomic_DNA"/>
</dbReference>
<reference evidence="5 6" key="1">
    <citation type="journal article" date="2014" name="Genome Announc.">
        <title>Genome Sequence of Youngiibacter fragilis, the Type Strain of the Genus Youngiibacter.</title>
        <authorList>
            <person name="Wawrik C.B."/>
            <person name="Callaghan A.V."/>
            <person name="Stamps B.W."/>
            <person name="Wawrik B."/>
        </authorList>
    </citation>
    <scope>NUCLEOTIDE SEQUENCE [LARGE SCALE GENOMIC DNA]</scope>
    <source>
        <strain evidence="5 6">232.1</strain>
    </source>
</reference>
<dbReference type="GO" id="GO:0003677">
    <property type="term" value="F:DNA binding"/>
    <property type="evidence" value="ECO:0007669"/>
    <property type="project" value="UniProtKB-UniRule"/>
</dbReference>
<dbReference type="InterPro" id="IPR044068">
    <property type="entry name" value="CB"/>
</dbReference>
<evidence type="ECO:0000256" key="3">
    <source>
        <dbReference type="PROSITE-ProRule" id="PRU01248"/>
    </source>
</evidence>
<evidence type="ECO:0000313" key="6">
    <source>
        <dbReference type="Proteomes" id="UP000017747"/>
    </source>
</evidence>
<accession>V7IAP5</accession>
<dbReference type="InterPro" id="IPR004107">
    <property type="entry name" value="Integrase_SAM-like_N"/>
</dbReference>
<name>V7IAP5_9CLOT</name>
<proteinExistence type="inferred from homology"/>
<keyword evidence="2 3" id="KW-0238">DNA-binding</keyword>
<evidence type="ECO:0000259" key="4">
    <source>
        <dbReference type="PROSITE" id="PS51900"/>
    </source>
</evidence>
<keyword evidence="6" id="KW-1185">Reference proteome</keyword>
<dbReference type="SUPFAM" id="SSF47823">
    <property type="entry name" value="lambda integrase-like, N-terminal domain"/>
    <property type="match status" value="1"/>
</dbReference>
<evidence type="ECO:0000256" key="2">
    <source>
        <dbReference type="ARBA" id="ARBA00023125"/>
    </source>
</evidence>
<comment type="caution">
    <text evidence="5">The sequence shown here is derived from an EMBL/GenBank/DDBJ whole genome shotgun (WGS) entry which is preliminary data.</text>
</comment>
<dbReference type="STRING" id="994573.T472_0203830"/>
<sequence length="67" mass="8039">MDKITIENYVSQLDHYLELRDLTSNTRKSYQSFLRSYLEWLDLMGINPVEASYNDIQTYLLFLLKTN</sequence>
<dbReference type="Proteomes" id="UP000017747">
    <property type="component" value="Unassembled WGS sequence"/>
</dbReference>
<comment type="similarity">
    <text evidence="1">Belongs to the 'phage' integrase family.</text>
</comment>
<dbReference type="GO" id="GO:0015074">
    <property type="term" value="P:DNA integration"/>
    <property type="evidence" value="ECO:0007669"/>
    <property type="project" value="InterPro"/>
</dbReference>
<dbReference type="RefSeq" id="WP_023863329.1">
    <property type="nucleotide sequence ID" value="NZ_AXUN02000053.1"/>
</dbReference>
<gene>
    <name evidence="5" type="ORF">T472_0203830</name>
</gene>
<dbReference type="AlphaFoldDB" id="V7IAP5"/>
<evidence type="ECO:0000313" key="5">
    <source>
        <dbReference type="EMBL" id="ETA81927.1"/>
    </source>
</evidence>
<dbReference type="Gene3D" id="1.10.150.130">
    <property type="match status" value="1"/>
</dbReference>
<dbReference type="OrthoDB" id="9801717at2"/>
<dbReference type="PROSITE" id="PS51900">
    <property type="entry name" value="CB"/>
    <property type="match status" value="1"/>
</dbReference>
<feature type="domain" description="Core-binding (CB)" evidence="4">
    <location>
        <begin position="4"/>
        <end position="67"/>
    </location>
</feature>
<dbReference type="InterPro" id="IPR010998">
    <property type="entry name" value="Integrase_recombinase_N"/>
</dbReference>
<evidence type="ECO:0000256" key="1">
    <source>
        <dbReference type="ARBA" id="ARBA00008857"/>
    </source>
</evidence>
<dbReference type="Pfam" id="PF13495">
    <property type="entry name" value="Phage_int_SAM_4"/>
    <property type="match status" value="1"/>
</dbReference>